<dbReference type="EMBL" id="JANJYI010000006">
    <property type="protein sequence ID" value="KAK2644593.1"/>
    <property type="molecule type" value="Genomic_DNA"/>
</dbReference>
<keyword evidence="3" id="KW-1185">Reference proteome</keyword>
<dbReference type="InterPro" id="IPR043502">
    <property type="entry name" value="DNA/RNA_pol_sf"/>
</dbReference>
<organism evidence="2 3">
    <name type="scientific">Dipteronia dyeriana</name>
    <dbReference type="NCBI Taxonomy" id="168575"/>
    <lineage>
        <taxon>Eukaryota</taxon>
        <taxon>Viridiplantae</taxon>
        <taxon>Streptophyta</taxon>
        <taxon>Embryophyta</taxon>
        <taxon>Tracheophyta</taxon>
        <taxon>Spermatophyta</taxon>
        <taxon>Magnoliopsida</taxon>
        <taxon>eudicotyledons</taxon>
        <taxon>Gunneridae</taxon>
        <taxon>Pentapetalae</taxon>
        <taxon>rosids</taxon>
        <taxon>malvids</taxon>
        <taxon>Sapindales</taxon>
        <taxon>Sapindaceae</taxon>
        <taxon>Hippocastanoideae</taxon>
        <taxon>Acereae</taxon>
        <taxon>Dipteronia</taxon>
    </lineage>
</organism>
<dbReference type="SUPFAM" id="SSF56672">
    <property type="entry name" value="DNA/RNA polymerases"/>
    <property type="match status" value="1"/>
</dbReference>
<reference evidence="2" key="1">
    <citation type="journal article" date="2023" name="Plant J.">
        <title>Genome sequences and population genomics provide insights into the demographic history, inbreeding, and mutation load of two 'living fossil' tree species of Dipteronia.</title>
        <authorList>
            <person name="Feng Y."/>
            <person name="Comes H.P."/>
            <person name="Chen J."/>
            <person name="Zhu S."/>
            <person name="Lu R."/>
            <person name="Zhang X."/>
            <person name="Li P."/>
            <person name="Qiu J."/>
            <person name="Olsen K.M."/>
            <person name="Qiu Y."/>
        </authorList>
    </citation>
    <scope>NUCLEOTIDE SEQUENCE</scope>
    <source>
        <strain evidence="2">KIB01</strain>
    </source>
</reference>
<protein>
    <recommendedName>
        <fullName evidence="1">Reverse transcriptase domain-containing protein</fullName>
    </recommendedName>
</protein>
<evidence type="ECO:0000259" key="1">
    <source>
        <dbReference type="PROSITE" id="PS50878"/>
    </source>
</evidence>
<evidence type="ECO:0000313" key="2">
    <source>
        <dbReference type="EMBL" id="KAK2644593.1"/>
    </source>
</evidence>
<feature type="domain" description="Reverse transcriptase" evidence="1">
    <location>
        <begin position="1"/>
        <end position="211"/>
    </location>
</feature>
<dbReference type="Pfam" id="PF00078">
    <property type="entry name" value="RVT_1"/>
    <property type="match status" value="1"/>
</dbReference>
<accession>A0AAD9TZ18</accession>
<dbReference type="PANTHER" id="PTHR31635">
    <property type="entry name" value="REVERSE TRANSCRIPTASE DOMAIN-CONTAINING PROTEIN-RELATED"/>
    <property type="match status" value="1"/>
</dbReference>
<dbReference type="AlphaFoldDB" id="A0AAD9TZ18"/>
<dbReference type="Proteomes" id="UP001280121">
    <property type="component" value="Unassembled WGS sequence"/>
</dbReference>
<name>A0AAD9TZ18_9ROSI</name>
<comment type="caution">
    <text evidence="2">The sequence shown here is derived from an EMBL/GenBank/DDBJ whole genome shotgun (WGS) entry which is preliminary data.</text>
</comment>
<evidence type="ECO:0000313" key="3">
    <source>
        <dbReference type="Proteomes" id="UP001280121"/>
    </source>
</evidence>
<dbReference type="InterPro" id="IPR000477">
    <property type="entry name" value="RT_dom"/>
</dbReference>
<dbReference type="PANTHER" id="PTHR31635:SF196">
    <property type="entry name" value="REVERSE TRANSCRIPTASE DOMAIN-CONTAINING PROTEIN-RELATED"/>
    <property type="match status" value="1"/>
</dbReference>
<gene>
    <name evidence="2" type="ORF">Ddye_019788</name>
</gene>
<dbReference type="PROSITE" id="PS50878">
    <property type="entry name" value="RT_POL"/>
    <property type="match status" value="1"/>
</dbReference>
<proteinExistence type="predicted"/>
<sequence length="211" mass="24042">MNKTIIALIPMTQSPEKIIDYRPISQCNLIYKAIAKAITSRLKHVLSEVISETQCAFIPGRLISDNTIIEFECIHRLKRRKRKRGSMAIKLDISKAYDRVEWNFLEGMMVKLGFSEKWINLVMRCISSVTYSVSINGKVCRTIKPTKGLDRGDPLSPFFISSVCRAQNRGDISSFRCSRGDPMISHLFFTDNSLIFTKANEDNCIVIKTIL</sequence>